<accession>A0ABW8SLD5</accession>
<reference evidence="1 2" key="1">
    <citation type="submission" date="2024-11" db="EMBL/GenBank/DDBJ databases">
        <authorList>
            <person name="Heng Y.C."/>
            <person name="Lim A.C.H."/>
            <person name="Lee J.K.Y."/>
            <person name="Kittelmann S."/>
        </authorList>
    </citation>
    <scope>NUCLEOTIDE SEQUENCE [LARGE SCALE GENOMIC DNA]</scope>
    <source>
        <strain evidence="1 2">WILCCON 0269</strain>
    </source>
</reference>
<evidence type="ECO:0000313" key="1">
    <source>
        <dbReference type="EMBL" id="MFL0196026.1"/>
    </source>
</evidence>
<organism evidence="1 2">
    <name type="scientific">Candidatus Clostridium eludens</name>
    <dbReference type="NCBI Taxonomy" id="3381663"/>
    <lineage>
        <taxon>Bacteria</taxon>
        <taxon>Bacillati</taxon>
        <taxon>Bacillota</taxon>
        <taxon>Clostridia</taxon>
        <taxon>Eubacteriales</taxon>
        <taxon>Clostridiaceae</taxon>
        <taxon>Clostridium</taxon>
    </lineage>
</organism>
<dbReference type="RefSeq" id="WP_406792142.1">
    <property type="nucleotide sequence ID" value="NZ_JBJHZX010000014.1"/>
</dbReference>
<dbReference type="Proteomes" id="UP001623660">
    <property type="component" value="Unassembled WGS sequence"/>
</dbReference>
<sequence length="59" mass="6792">MRNNSWLFDIRKELEDERTPVADGTKSIGNAFVLHLLNSGARELPTLLNQIFIPKNKLR</sequence>
<gene>
    <name evidence="1" type="ORF">ACJDU8_10680</name>
</gene>
<evidence type="ECO:0000313" key="2">
    <source>
        <dbReference type="Proteomes" id="UP001623660"/>
    </source>
</evidence>
<proteinExistence type="predicted"/>
<keyword evidence="2" id="KW-1185">Reference proteome</keyword>
<protein>
    <submittedName>
        <fullName evidence="1">Uncharacterized protein</fullName>
    </submittedName>
</protein>
<dbReference type="EMBL" id="JBJHZX010000014">
    <property type="protein sequence ID" value="MFL0196026.1"/>
    <property type="molecule type" value="Genomic_DNA"/>
</dbReference>
<comment type="caution">
    <text evidence="1">The sequence shown here is derived from an EMBL/GenBank/DDBJ whole genome shotgun (WGS) entry which is preliminary data.</text>
</comment>
<name>A0ABW8SLD5_9CLOT</name>